<feature type="transmembrane region" description="Helical" evidence="1">
    <location>
        <begin position="21"/>
        <end position="41"/>
    </location>
</feature>
<sequence length="44" mass="5200">MIVLMYGIVFYLSSIQQNLCIWILVCLSVFHVVMSSFYLVISYY</sequence>
<accession>A0A9Q0Z5U0</accession>
<organism evidence="2 3">
    <name type="scientific">Salix koriyanagi</name>
    <dbReference type="NCBI Taxonomy" id="2511006"/>
    <lineage>
        <taxon>Eukaryota</taxon>
        <taxon>Viridiplantae</taxon>
        <taxon>Streptophyta</taxon>
        <taxon>Embryophyta</taxon>
        <taxon>Tracheophyta</taxon>
        <taxon>Spermatophyta</taxon>
        <taxon>Magnoliopsida</taxon>
        <taxon>eudicotyledons</taxon>
        <taxon>Gunneridae</taxon>
        <taxon>Pentapetalae</taxon>
        <taxon>rosids</taxon>
        <taxon>fabids</taxon>
        <taxon>Malpighiales</taxon>
        <taxon>Salicaceae</taxon>
        <taxon>Saliceae</taxon>
        <taxon>Salix</taxon>
    </lineage>
</organism>
<dbReference type="Proteomes" id="UP001151752">
    <property type="component" value="Chromosome 14"/>
</dbReference>
<protein>
    <submittedName>
        <fullName evidence="2">Uncharacterized protein</fullName>
    </submittedName>
</protein>
<keyword evidence="1" id="KW-0472">Membrane</keyword>
<evidence type="ECO:0000256" key="1">
    <source>
        <dbReference type="SAM" id="Phobius"/>
    </source>
</evidence>
<dbReference type="EMBL" id="JAPFFM010000013">
    <property type="protein sequence ID" value="KAJ6722442.1"/>
    <property type="molecule type" value="Genomic_DNA"/>
</dbReference>
<proteinExistence type="predicted"/>
<keyword evidence="1" id="KW-0812">Transmembrane</keyword>
<evidence type="ECO:0000313" key="2">
    <source>
        <dbReference type="EMBL" id="KAJ6722442.1"/>
    </source>
</evidence>
<comment type="caution">
    <text evidence="2">The sequence shown here is derived from an EMBL/GenBank/DDBJ whole genome shotgun (WGS) entry which is preliminary data.</text>
</comment>
<dbReference type="AlphaFoldDB" id="A0A9Q0Z5U0"/>
<evidence type="ECO:0000313" key="3">
    <source>
        <dbReference type="Proteomes" id="UP001151752"/>
    </source>
</evidence>
<keyword evidence="3" id="KW-1185">Reference proteome</keyword>
<reference evidence="2" key="2">
    <citation type="journal article" date="2023" name="Int. J. Mol. Sci.">
        <title>De Novo Assembly and Annotation of 11 Diverse Shrub Willow (Salix) Genomes Reveals Novel Gene Organization in Sex-Linked Regions.</title>
        <authorList>
            <person name="Hyden B."/>
            <person name="Feng K."/>
            <person name="Yates T.B."/>
            <person name="Jawdy S."/>
            <person name="Cereghino C."/>
            <person name="Smart L.B."/>
            <person name="Muchero W."/>
        </authorList>
    </citation>
    <scope>NUCLEOTIDE SEQUENCE</scope>
    <source>
        <tissue evidence="2">Shoot tip</tissue>
    </source>
</reference>
<keyword evidence="1" id="KW-1133">Transmembrane helix</keyword>
<reference evidence="2" key="1">
    <citation type="submission" date="2022-11" db="EMBL/GenBank/DDBJ databases">
        <authorList>
            <person name="Hyden B.L."/>
            <person name="Feng K."/>
            <person name="Yates T."/>
            <person name="Jawdy S."/>
            <person name="Smart L.B."/>
            <person name="Muchero W."/>
        </authorList>
    </citation>
    <scope>NUCLEOTIDE SEQUENCE</scope>
    <source>
        <tissue evidence="2">Shoot tip</tissue>
    </source>
</reference>
<gene>
    <name evidence="2" type="ORF">OIU74_007113</name>
</gene>
<name>A0A9Q0Z5U0_9ROSI</name>